<dbReference type="EMBL" id="CM055759">
    <property type="protein sequence ID" value="KAJ7987804.1"/>
    <property type="molecule type" value="Genomic_DNA"/>
</dbReference>
<evidence type="ECO:0000313" key="1">
    <source>
        <dbReference type="EMBL" id="KAJ7987804.1"/>
    </source>
</evidence>
<sequence>MPNVPLTLDPPIVEACTVVISSPFDGGDQDHVSNQTNYVSWQLLMARLIFCKWIRPLTEAYGDAPSLRLDPGGSPSTRLKTTEGTSRFASPVGFDVFGKESFGPSHWGKGGATLLSCHLSL</sequence>
<proteinExistence type="predicted"/>
<comment type="caution">
    <text evidence="1">The sequence shown here is derived from an EMBL/GenBank/DDBJ whole genome shotgun (WGS) entry which is preliminary data.</text>
</comment>
<evidence type="ECO:0000313" key="2">
    <source>
        <dbReference type="Proteomes" id="UP001157502"/>
    </source>
</evidence>
<protein>
    <submittedName>
        <fullName evidence="1">Uncharacterized protein</fullName>
    </submittedName>
</protein>
<gene>
    <name evidence="1" type="ORF">DPEC_G00330310</name>
</gene>
<reference evidence="1" key="1">
    <citation type="submission" date="2021-05" db="EMBL/GenBank/DDBJ databases">
        <authorList>
            <person name="Pan Q."/>
            <person name="Jouanno E."/>
            <person name="Zahm M."/>
            <person name="Klopp C."/>
            <person name="Cabau C."/>
            <person name="Louis A."/>
            <person name="Berthelot C."/>
            <person name="Parey E."/>
            <person name="Roest Crollius H."/>
            <person name="Montfort J."/>
            <person name="Robinson-Rechavi M."/>
            <person name="Bouchez O."/>
            <person name="Lampietro C."/>
            <person name="Lopez Roques C."/>
            <person name="Donnadieu C."/>
            <person name="Postlethwait J."/>
            <person name="Bobe J."/>
            <person name="Dillon D."/>
            <person name="Chandos A."/>
            <person name="von Hippel F."/>
            <person name="Guiguen Y."/>
        </authorList>
    </citation>
    <scope>NUCLEOTIDE SEQUENCE</scope>
    <source>
        <strain evidence="1">YG-Jan2019</strain>
    </source>
</reference>
<organism evidence="1 2">
    <name type="scientific">Dallia pectoralis</name>
    <name type="common">Alaska blackfish</name>
    <dbReference type="NCBI Taxonomy" id="75939"/>
    <lineage>
        <taxon>Eukaryota</taxon>
        <taxon>Metazoa</taxon>
        <taxon>Chordata</taxon>
        <taxon>Craniata</taxon>
        <taxon>Vertebrata</taxon>
        <taxon>Euteleostomi</taxon>
        <taxon>Actinopterygii</taxon>
        <taxon>Neopterygii</taxon>
        <taxon>Teleostei</taxon>
        <taxon>Protacanthopterygii</taxon>
        <taxon>Esociformes</taxon>
        <taxon>Umbridae</taxon>
        <taxon>Dallia</taxon>
    </lineage>
</organism>
<keyword evidence="2" id="KW-1185">Reference proteome</keyword>
<name>A0ACC2F8X4_DALPE</name>
<dbReference type="Proteomes" id="UP001157502">
    <property type="component" value="Chromosome 32"/>
</dbReference>
<accession>A0ACC2F8X4</accession>